<dbReference type="AlphaFoldDB" id="A0A1W0XCD2"/>
<dbReference type="GO" id="GO:0016616">
    <property type="term" value="F:oxidoreductase activity, acting on the CH-OH group of donors, NAD or NADP as acceptor"/>
    <property type="evidence" value="ECO:0007669"/>
    <property type="project" value="InterPro"/>
</dbReference>
<sequence length="594" mass="67405">MTEKPAWNLERLPQLLRRTVDDVLEKPLIPQLTNEPSAVVLAGISDTKSYVNCEWLLDKFHQRFESIPVKKKPFSQSEWPAFRKELTSPTGWPDTGDVILYREALNHPLLFIGGLERFRLYLNQLYQFPCSLIPASLIDGYIEDNRAELQKADELRHKPPEPEDVWRVSLVSTNHLEVVPLQLIQTLGTKSVLGLGRRVELVIHNSTATSGRFNFNWNQEVIDDYMETNRWRFPLFKTVRYEESLSTALQDQHVIIFLWAMRQEMNDAIEGRVYALKEGMDEALREIICREIHTDFGSIVSAFPQTPETDLQRTKLLFASTRFKTPLSAVATYLLQKNKTILPENIMVDCAAMDRSYRSVLAEELGIRTADVVNTMVLGNVGGTMLMDPTAARILGHKGVVDAPQSVTFFRPLLEVYWDAHKLQVEFAVDAPRRVNYRELLEGGRCSSLLLSESVVELLQRWHGTYIRKTPYEANEPVSVGVVTTKEPASAMVPGLILAVPILFNANGSYKVVHQNAREEIRIILKKAATEIKEFLDTMRKKIDPGLAETAKSNLPEISLLQDTDSGVNVTGFRLAERAEDSQEFNITDSEIVP</sequence>
<protein>
    <recommendedName>
        <fullName evidence="4">Malate dehydrogenase 1B</fullName>
    </recommendedName>
</protein>
<comment type="caution">
    <text evidence="2">The sequence shown here is derived from an EMBL/GenBank/DDBJ whole genome shotgun (WGS) entry which is preliminary data.</text>
</comment>
<reference evidence="3" key="1">
    <citation type="submission" date="2017-01" db="EMBL/GenBank/DDBJ databases">
        <title>Comparative genomics of anhydrobiosis in the tardigrade Hypsibius dujardini.</title>
        <authorList>
            <person name="Yoshida Y."/>
            <person name="Koutsovoulos G."/>
            <person name="Laetsch D."/>
            <person name="Stevens L."/>
            <person name="Kumar S."/>
            <person name="Horikawa D."/>
            <person name="Ishino K."/>
            <person name="Komine S."/>
            <person name="Tomita M."/>
            <person name="Blaxter M."/>
            <person name="Arakawa K."/>
        </authorList>
    </citation>
    <scope>NUCLEOTIDE SEQUENCE [LARGE SCALE GENOMIC DNA]</scope>
    <source>
        <strain evidence="3">Z151</strain>
    </source>
</reference>
<dbReference type="Gene3D" id="3.90.110.10">
    <property type="entry name" value="Lactate dehydrogenase/glycoside hydrolase, family 4, C-terminal"/>
    <property type="match status" value="1"/>
</dbReference>
<dbReference type="GO" id="GO:0006108">
    <property type="term" value="P:malate metabolic process"/>
    <property type="evidence" value="ECO:0007669"/>
    <property type="project" value="InterPro"/>
</dbReference>
<accession>A0A1W0XCD2</accession>
<dbReference type="SUPFAM" id="SSF56327">
    <property type="entry name" value="LDH C-terminal domain-like"/>
    <property type="match status" value="1"/>
</dbReference>
<keyword evidence="3" id="KW-1185">Reference proteome</keyword>
<name>A0A1W0XCD2_HYPEX</name>
<dbReference type="InterPro" id="IPR015955">
    <property type="entry name" value="Lactate_DH/Glyco_Ohase_4_C"/>
</dbReference>
<proteinExistence type="predicted"/>
<dbReference type="OrthoDB" id="1510206at2759"/>
<gene>
    <name evidence="2" type="ORF">BV898_00855</name>
</gene>
<evidence type="ECO:0000313" key="3">
    <source>
        <dbReference type="Proteomes" id="UP000192578"/>
    </source>
</evidence>
<dbReference type="Proteomes" id="UP000192578">
    <property type="component" value="Unassembled WGS sequence"/>
</dbReference>
<keyword evidence="1" id="KW-0560">Oxidoreductase</keyword>
<organism evidence="2 3">
    <name type="scientific">Hypsibius exemplaris</name>
    <name type="common">Freshwater tardigrade</name>
    <dbReference type="NCBI Taxonomy" id="2072580"/>
    <lineage>
        <taxon>Eukaryota</taxon>
        <taxon>Metazoa</taxon>
        <taxon>Ecdysozoa</taxon>
        <taxon>Tardigrada</taxon>
        <taxon>Eutardigrada</taxon>
        <taxon>Parachela</taxon>
        <taxon>Hypsibioidea</taxon>
        <taxon>Hypsibiidae</taxon>
        <taxon>Hypsibius</taxon>
    </lineage>
</organism>
<evidence type="ECO:0000313" key="2">
    <source>
        <dbReference type="EMBL" id="OQV25166.1"/>
    </source>
</evidence>
<dbReference type="InterPro" id="IPR010945">
    <property type="entry name" value="Malate_DH_type2"/>
</dbReference>
<dbReference type="PANTHER" id="PTHR23382">
    <property type="entry name" value="MALATE DEHYDROGENASE"/>
    <property type="match status" value="1"/>
</dbReference>
<evidence type="ECO:0008006" key="4">
    <source>
        <dbReference type="Google" id="ProtNLM"/>
    </source>
</evidence>
<evidence type="ECO:0000256" key="1">
    <source>
        <dbReference type="ARBA" id="ARBA00023002"/>
    </source>
</evidence>
<dbReference type="EMBL" id="MTYJ01000003">
    <property type="protein sequence ID" value="OQV25166.1"/>
    <property type="molecule type" value="Genomic_DNA"/>
</dbReference>
<dbReference type="GO" id="GO:0016615">
    <property type="term" value="F:malate dehydrogenase activity"/>
    <property type="evidence" value="ECO:0007669"/>
    <property type="project" value="InterPro"/>
</dbReference>